<evidence type="ECO:0000259" key="2">
    <source>
        <dbReference type="Pfam" id="PF12158"/>
    </source>
</evidence>
<proteinExistence type="predicted"/>
<feature type="transmembrane region" description="Helical" evidence="1">
    <location>
        <begin position="222"/>
        <end position="242"/>
    </location>
</feature>
<organism evidence="3 4">
    <name type="scientific">Marinobacter halodurans</name>
    <dbReference type="NCBI Taxonomy" id="2528979"/>
    <lineage>
        <taxon>Bacteria</taxon>
        <taxon>Pseudomonadati</taxon>
        <taxon>Pseudomonadota</taxon>
        <taxon>Gammaproteobacteria</taxon>
        <taxon>Pseudomonadales</taxon>
        <taxon>Marinobacteraceae</taxon>
        <taxon>Marinobacter</taxon>
    </lineage>
</organism>
<feature type="transmembrane region" description="Helical" evidence="1">
    <location>
        <begin position="150"/>
        <end position="170"/>
    </location>
</feature>
<keyword evidence="1" id="KW-1133">Transmembrane helix</keyword>
<keyword evidence="1" id="KW-0472">Membrane</keyword>
<protein>
    <submittedName>
        <fullName evidence="3">DUF3592 domain-containing protein</fullName>
    </submittedName>
</protein>
<name>A0ABY1ZR54_9GAMM</name>
<accession>A0ABY1ZR54</accession>
<gene>
    <name evidence="3" type="ORF">EZI54_01295</name>
</gene>
<evidence type="ECO:0000313" key="3">
    <source>
        <dbReference type="EMBL" id="TBW59616.1"/>
    </source>
</evidence>
<sequence length="569" mass="63023">MDVSQGGSTARHERSANKARWGVNLFGLVFLVAGLGVLVFSPLATLYEHVGSAGWVRVQATLNQIELHSHRGDDSTTWSVDATYTYRIGGHTYTGHRVGYDIGSDNIGDYQRQLVSRMRRISAQGPVAIWVNPDDPAESYLVRELRWKKLLFGGLFGVVFAVAGVAVLLLGRRRRRLAADPTEIFSSQRYGHWVFGFMAFMFLAISLPGVLAVPDEFADGNWLVLLVLLFPLAGLWLARLAWVSRRNWRYYGPMPLRPDPAPGQVGGDVGGQIRLSRPEIDAPWQVTLQCVRVSIRSGKNSSRSERIIWQDRQVPYVHTEGPGAVVAFRFTPPAELPPSDDSGREQVLWRLVLDGPREPVALERTYELPVEPGTRSSAVTLPREHVERTERKAQVAATSAAAEQIDVEPWMDGWRIHSRAGRNLGFTLAVLIGGLFFAGAAVGLGIAAASEGFMLYMMAAFFGLFGFPMVLGGLFMLGRSLDVRIRQQQVRSVRAWCGMALWRRQGTLTRAGQLVLTSAGSANKGHRMTEYFHLEMNAAGKRIRIAEGLAGREVAEALRDNLVRLLRLP</sequence>
<evidence type="ECO:0000256" key="1">
    <source>
        <dbReference type="SAM" id="Phobius"/>
    </source>
</evidence>
<dbReference type="RefSeq" id="WP_131478227.1">
    <property type="nucleotide sequence ID" value="NZ_SJDL01000001.1"/>
</dbReference>
<feature type="transmembrane region" description="Helical" evidence="1">
    <location>
        <begin position="453"/>
        <end position="477"/>
    </location>
</feature>
<dbReference type="Proteomes" id="UP000313645">
    <property type="component" value="Unassembled WGS sequence"/>
</dbReference>
<keyword evidence="1" id="KW-0812">Transmembrane</keyword>
<feature type="domain" description="DUF3592" evidence="2">
    <location>
        <begin position="59"/>
        <end position="145"/>
    </location>
</feature>
<feature type="transmembrane region" description="Helical" evidence="1">
    <location>
        <begin position="190"/>
        <end position="210"/>
    </location>
</feature>
<reference evidence="3 4" key="1">
    <citation type="submission" date="2019-02" db="EMBL/GenBank/DDBJ databases">
        <title>Marinobacter halodurans sp. nov., a marine bacterium isolated from sea tidal flat.</title>
        <authorList>
            <person name="Yoo Y."/>
            <person name="Lee D.W."/>
            <person name="Kim B.S."/>
            <person name="Kim J.-J."/>
        </authorList>
    </citation>
    <scope>NUCLEOTIDE SEQUENCE [LARGE SCALE GENOMIC DNA]</scope>
    <source>
        <strain evidence="3 4">YJ-S3-2</strain>
    </source>
</reference>
<dbReference type="InterPro" id="IPR021994">
    <property type="entry name" value="DUF3592"/>
</dbReference>
<comment type="caution">
    <text evidence="3">The sequence shown here is derived from an EMBL/GenBank/DDBJ whole genome shotgun (WGS) entry which is preliminary data.</text>
</comment>
<dbReference type="Pfam" id="PF12158">
    <property type="entry name" value="DUF3592"/>
    <property type="match status" value="1"/>
</dbReference>
<dbReference type="EMBL" id="SJDL01000001">
    <property type="protein sequence ID" value="TBW59616.1"/>
    <property type="molecule type" value="Genomic_DNA"/>
</dbReference>
<keyword evidence="4" id="KW-1185">Reference proteome</keyword>
<feature type="transmembrane region" description="Helical" evidence="1">
    <location>
        <begin position="21"/>
        <end position="40"/>
    </location>
</feature>
<evidence type="ECO:0000313" key="4">
    <source>
        <dbReference type="Proteomes" id="UP000313645"/>
    </source>
</evidence>
<feature type="transmembrane region" description="Helical" evidence="1">
    <location>
        <begin position="424"/>
        <end position="447"/>
    </location>
</feature>